<accession>A0A1H6M5S1</accession>
<evidence type="ECO:0000256" key="2">
    <source>
        <dbReference type="ARBA" id="ARBA00005073"/>
    </source>
</evidence>
<name>A0A1H6M5S1_9GAMM</name>
<evidence type="ECO:0000256" key="13">
    <source>
        <dbReference type="ARBA" id="ARBA00048390"/>
    </source>
</evidence>
<comment type="subcellular location">
    <subcellularLocation>
        <location evidence="1">Cell membrane</location>
        <topology evidence="1">Multi-pass membrane protein</topology>
    </subcellularLocation>
</comment>
<keyword evidence="7 15" id="KW-0812">Transmembrane</keyword>
<sequence length="144" mass="15744">MVWLLFMHICALVIWAAALLILPLLIHHSQTQLAEAAGKGDAVDRLWFTRLASPVALLAIVSGTAIFAVSRNFDSWLLVKLTLVTALVVCHVLAGLLILYRKREHATAIGAKCSILFAAILLLLLGIIVLVLVKPTQDSLLWFL</sequence>
<evidence type="ECO:0000256" key="9">
    <source>
        <dbReference type="ARBA" id="ARBA00022989"/>
    </source>
</evidence>
<feature type="transmembrane region" description="Helical" evidence="15">
    <location>
        <begin position="6"/>
        <end position="26"/>
    </location>
</feature>
<dbReference type="PANTHER" id="PTHR40255:SF1">
    <property type="entry name" value="PROTOPORPHYRINOGEN IX OXIDASE"/>
    <property type="match status" value="1"/>
</dbReference>
<dbReference type="STRING" id="173990.SAMN05660691_02293"/>
<dbReference type="AlphaFoldDB" id="A0A1H6M5S1"/>
<dbReference type="RefSeq" id="WP_092793392.1">
    <property type="nucleotide sequence ID" value="NZ_FNXF01000008.1"/>
</dbReference>
<evidence type="ECO:0000256" key="15">
    <source>
        <dbReference type="SAM" id="Phobius"/>
    </source>
</evidence>
<evidence type="ECO:0000256" key="6">
    <source>
        <dbReference type="ARBA" id="ARBA00022617"/>
    </source>
</evidence>
<keyword evidence="9 15" id="KW-1133">Transmembrane helix</keyword>
<keyword evidence="11 14" id="KW-0408">Iron</keyword>
<dbReference type="PANTHER" id="PTHR40255">
    <property type="entry name" value="UPF0093 MEMBRANE PROTEIN SLR1790"/>
    <property type="match status" value="1"/>
</dbReference>
<gene>
    <name evidence="16" type="ORF">SAMN05660691_02293</name>
</gene>
<proteinExistence type="inferred from homology"/>
<evidence type="ECO:0000256" key="10">
    <source>
        <dbReference type="ARBA" id="ARBA00023002"/>
    </source>
</evidence>
<feature type="transmembrane region" description="Helical" evidence="15">
    <location>
        <begin position="47"/>
        <end position="69"/>
    </location>
</feature>
<organism evidence="16 17">
    <name type="scientific">Rheinheimera pacifica</name>
    <dbReference type="NCBI Taxonomy" id="173990"/>
    <lineage>
        <taxon>Bacteria</taxon>
        <taxon>Pseudomonadati</taxon>
        <taxon>Pseudomonadota</taxon>
        <taxon>Gammaproteobacteria</taxon>
        <taxon>Chromatiales</taxon>
        <taxon>Chromatiaceae</taxon>
        <taxon>Rheinheimera</taxon>
    </lineage>
</organism>
<comment type="cofactor">
    <cofactor evidence="14">
        <name>heme b</name>
        <dbReference type="ChEBI" id="CHEBI:60344"/>
    </cofactor>
    <text evidence="14">Binds 1 heme b (iron(II)-protoporphyrin IX) group per subunit.</text>
</comment>
<dbReference type="GO" id="GO:0005886">
    <property type="term" value="C:plasma membrane"/>
    <property type="evidence" value="ECO:0007669"/>
    <property type="project" value="UniProtKB-SubCell"/>
</dbReference>
<keyword evidence="8 14" id="KW-0479">Metal-binding</keyword>
<dbReference type="GO" id="GO:0070818">
    <property type="term" value="F:protoporphyrinogen oxidase activity"/>
    <property type="evidence" value="ECO:0007669"/>
    <property type="project" value="UniProtKB-UniRule"/>
</dbReference>
<evidence type="ECO:0000256" key="12">
    <source>
        <dbReference type="ARBA" id="ARBA00023136"/>
    </source>
</evidence>
<dbReference type="PIRSF" id="PIRSF004638">
    <property type="entry name" value="UCP004638"/>
    <property type="match status" value="1"/>
</dbReference>
<evidence type="ECO:0000256" key="11">
    <source>
        <dbReference type="ARBA" id="ARBA00023004"/>
    </source>
</evidence>
<dbReference type="Pfam" id="PF03653">
    <property type="entry name" value="UPF0093"/>
    <property type="match status" value="1"/>
</dbReference>
<dbReference type="InterPro" id="IPR005265">
    <property type="entry name" value="HemJ-like"/>
</dbReference>
<evidence type="ECO:0000256" key="7">
    <source>
        <dbReference type="ARBA" id="ARBA00022692"/>
    </source>
</evidence>
<comment type="catalytic activity">
    <reaction evidence="13 14">
        <text>protoporphyrinogen IX + 3 A = protoporphyrin IX + 3 AH2</text>
        <dbReference type="Rhea" id="RHEA:62000"/>
        <dbReference type="ChEBI" id="CHEBI:13193"/>
        <dbReference type="ChEBI" id="CHEBI:17499"/>
        <dbReference type="ChEBI" id="CHEBI:57306"/>
        <dbReference type="ChEBI" id="CHEBI:57307"/>
    </reaction>
</comment>
<feature type="transmembrane region" description="Helical" evidence="15">
    <location>
        <begin position="81"/>
        <end position="101"/>
    </location>
</feature>
<evidence type="ECO:0000313" key="17">
    <source>
        <dbReference type="Proteomes" id="UP000199371"/>
    </source>
</evidence>
<reference evidence="17" key="1">
    <citation type="submission" date="2016-10" db="EMBL/GenBank/DDBJ databases">
        <authorList>
            <person name="Varghese N."/>
            <person name="Submissions S."/>
        </authorList>
    </citation>
    <scope>NUCLEOTIDE SEQUENCE [LARGE SCALE GENOMIC DNA]</scope>
    <source>
        <strain evidence="17">DSM 17616</strain>
    </source>
</reference>
<comment type="similarity">
    <text evidence="3 14">Belongs to the HemJ family.</text>
</comment>
<evidence type="ECO:0000313" key="16">
    <source>
        <dbReference type="EMBL" id="SEH94243.1"/>
    </source>
</evidence>
<comment type="function">
    <text evidence="14">Catalyzes the oxidation of protoporphyrinogen IX to protoporphyrin IX.</text>
</comment>
<feature type="transmembrane region" description="Helical" evidence="15">
    <location>
        <begin position="113"/>
        <end position="133"/>
    </location>
</feature>
<evidence type="ECO:0000256" key="4">
    <source>
        <dbReference type="ARBA" id="ARBA00017504"/>
    </source>
</evidence>
<evidence type="ECO:0000256" key="1">
    <source>
        <dbReference type="ARBA" id="ARBA00004651"/>
    </source>
</evidence>
<dbReference type="GO" id="GO:0006782">
    <property type="term" value="P:protoporphyrinogen IX biosynthetic process"/>
    <property type="evidence" value="ECO:0007669"/>
    <property type="project" value="UniProtKB-UniRule"/>
</dbReference>
<evidence type="ECO:0000256" key="3">
    <source>
        <dbReference type="ARBA" id="ARBA00006501"/>
    </source>
</evidence>
<keyword evidence="5 14" id="KW-1003">Cell membrane</keyword>
<keyword evidence="10" id="KW-0560">Oxidoreductase</keyword>
<dbReference type="UniPathway" id="UPA00251">
    <property type="reaction ID" value="UER00324"/>
</dbReference>
<dbReference type="GO" id="GO:0046872">
    <property type="term" value="F:metal ion binding"/>
    <property type="evidence" value="ECO:0007669"/>
    <property type="project" value="UniProtKB-UniRule"/>
</dbReference>
<dbReference type="EMBL" id="FNXF01000008">
    <property type="protein sequence ID" value="SEH94243.1"/>
    <property type="molecule type" value="Genomic_DNA"/>
</dbReference>
<dbReference type="Proteomes" id="UP000199371">
    <property type="component" value="Unassembled WGS sequence"/>
</dbReference>
<evidence type="ECO:0000256" key="8">
    <source>
        <dbReference type="ARBA" id="ARBA00022723"/>
    </source>
</evidence>
<evidence type="ECO:0000256" key="14">
    <source>
        <dbReference type="PIRNR" id="PIRNR004638"/>
    </source>
</evidence>
<keyword evidence="12 14" id="KW-0472">Membrane</keyword>
<dbReference type="EC" id="1.3.99.-" evidence="14"/>
<keyword evidence="6 14" id="KW-0349">Heme</keyword>
<comment type="pathway">
    <text evidence="2 14">Porphyrin-containing compound metabolism; protoporphyrin-IX biosynthesis; protoporphyrin-IX from protoporphyrinogen-IX: step 1/1.</text>
</comment>
<evidence type="ECO:0000256" key="5">
    <source>
        <dbReference type="ARBA" id="ARBA00022475"/>
    </source>
</evidence>
<protein>
    <recommendedName>
        <fullName evidence="4 14">Protoporphyrinogen IX oxidase</fullName>
        <ecNumber evidence="14">1.3.99.-</ecNumber>
    </recommendedName>
</protein>
<keyword evidence="17" id="KW-1185">Reference proteome</keyword>